<keyword evidence="2" id="KW-1185">Reference proteome</keyword>
<dbReference type="OrthoDB" id="444605at2759"/>
<accession>A0A812LH68</accession>
<name>A0A812LH68_SYMPI</name>
<gene>
    <name evidence="1" type="ORF">SPIL2461_LOCUS4545</name>
</gene>
<dbReference type="AlphaFoldDB" id="A0A812LH68"/>
<reference evidence="1" key="1">
    <citation type="submission" date="2021-02" db="EMBL/GenBank/DDBJ databases">
        <authorList>
            <person name="Dougan E. K."/>
            <person name="Rhodes N."/>
            <person name="Thang M."/>
            <person name="Chan C."/>
        </authorList>
    </citation>
    <scope>NUCLEOTIDE SEQUENCE</scope>
</reference>
<dbReference type="InterPro" id="IPR027417">
    <property type="entry name" value="P-loop_NTPase"/>
</dbReference>
<dbReference type="SUPFAM" id="SSF52540">
    <property type="entry name" value="P-loop containing nucleoside triphosphate hydrolases"/>
    <property type="match status" value="1"/>
</dbReference>
<evidence type="ECO:0000313" key="2">
    <source>
        <dbReference type="Proteomes" id="UP000649617"/>
    </source>
</evidence>
<protein>
    <submittedName>
        <fullName evidence="1">Uncharacterized protein</fullName>
    </submittedName>
</protein>
<comment type="caution">
    <text evidence="1">The sequence shown here is derived from an EMBL/GenBank/DDBJ whole genome shotgun (WGS) entry which is preliminary data.</text>
</comment>
<proteinExistence type="predicted"/>
<evidence type="ECO:0000313" key="1">
    <source>
        <dbReference type="EMBL" id="CAE7246617.1"/>
    </source>
</evidence>
<dbReference type="Proteomes" id="UP000649617">
    <property type="component" value="Unassembled WGS sequence"/>
</dbReference>
<sequence length="656" mass="74071">MKRSAEIEAPASKKPRILPPLNKAADAQKHVFLSLPDYDKKVGDLFYGDHDFVFIRGGVATGKTTLAEHLGRQGKSFVKVQFTGSEEASWEKNIIRAVASSTEERGEKTDMQLDDALKRAKENDMTLILDEAHTVFSSGRLSEKLFKSDASCHPKVLLVSASGEAPQLADQLTPVTATTPSEITQKFMWTPPLSYTSELKEQLGEAGVKLDEKSIEFFIQFCGGHRGIFIAAMHWVNRSQNVDETWNFTRTVEKVRKSYGMGEWNCPQTDVLGALRESRAVRVNGQYTPVSNIPREFAELLCQGASRIARQEVRRELTINGFVLPKYDRNSEDEFQRVDWVNEDMEYQVANPLLASYYLYNLKKHCGLEVWFENAKPHSCADLLMRALPCMFFAEVVCSLPSKEMLPYEDQYNKCIQTTLKNLKYEALEFHASAIGQGKPDCAVQIAMEMFVLEGVMHARGQADINTHLERFTNMDNYKNASHKGLYIIGNDSNKMLKTMEKTEAGDVQVIGLVPNIAHTAYTVHIKSKGISRINTCNVDCDLVARRLVLKDDGNAELYSVQSLKSQPVNTAMVWVQELKEENGDYKLVGSALPIKPMPENIGFLKKLIIDYEKLTVGVSRLRIFFRTEGQWQEEKKMSNGLRPLTEEEPYGYVVP</sequence>
<dbReference type="Gene3D" id="3.40.50.300">
    <property type="entry name" value="P-loop containing nucleotide triphosphate hydrolases"/>
    <property type="match status" value="1"/>
</dbReference>
<dbReference type="EMBL" id="CAJNIZ010006016">
    <property type="protein sequence ID" value="CAE7246617.1"/>
    <property type="molecule type" value="Genomic_DNA"/>
</dbReference>
<organism evidence="1 2">
    <name type="scientific">Symbiodinium pilosum</name>
    <name type="common">Dinoflagellate</name>
    <dbReference type="NCBI Taxonomy" id="2952"/>
    <lineage>
        <taxon>Eukaryota</taxon>
        <taxon>Sar</taxon>
        <taxon>Alveolata</taxon>
        <taxon>Dinophyceae</taxon>
        <taxon>Suessiales</taxon>
        <taxon>Symbiodiniaceae</taxon>
        <taxon>Symbiodinium</taxon>
    </lineage>
</organism>